<dbReference type="EMBL" id="KM610234">
    <property type="protein sequence ID" value="AJD20082.1"/>
    <property type="molecule type" value="Genomic_DNA"/>
</dbReference>
<dbReference type="OrthoDB" id="26698at10239"/>
<evidence type="ECO:0000313" key="2">
    <source>
        <dbReference type="EMBL" id="AJD20082.1"/>
    </source>
</evidence>
<evidence type="ECO:0000313" key="3">
    <source>
        <dbReference type="Proteomes" id="UP000201058"/>
    </source>
</evidence>
<evidence type="ECO:0000256" key="1">
    <source>
        <dbReference type="SAM" id="Phobius"/>
    </source>
</evidence>
<keyword evidence="1" id="KW-0812">Transmembrane</keyword>
<gene>
    <name evidence="2" type="primary">tk1</name>
    <name evidence="2" type="ORF">TONV_022</name>
</gene>
<feature type="transmembrane region" description="Helical" evidence="1">
    <location>
        <begin position="313"/>
        <end position="332"/>
    </location>
</feature>
<sequence>MNSISTKRNRLTSESNTINTKNGFQNSEKKIKLNITNQIIFEKIWKNWKSIIELPQNYQNGNVKLDSHFKNNTLKFDKSFITYFHEYYQEISGFNINDLPKPLSWLYVFINLKSDIFNTPILDYNTIFNYIKQLFRDDIQLSCYVIELLNNNNGNNSLKYLDMLTYNSLYEDEIEHLSISLFFLHKSIHSSLSVPQKIKMYKLDEKLQLDDSSIDFIVTFIWHSDVVNNFKSSFLNKNNKMLTMYKKFTTNLNYLEEQISKANKFEKYSNIDINRNYILSHCNTDLGFIIHDDEILIDRHRIIQKLRSNFKPLDYSFFAFHSPFLLFIYVYLTVKYSFFQIKSERFNEICDLLIKHDIVISTYSVEFTKHKSILFLIIDILNSLSNVSKIYTINKISYPWNNAIIPAIGKLLVENKKTFTSCVRYVDIYNHDENSFDSFDEQPEPQQMQRYKNIGLLDYHPNIENIAWDYLKGNTSQLVNKNDELTDTFIKDWVNRTHNHAIFISGTACVGKSTFLENVNLNIKKNYNECATIMKSGRCGGFDGKDEDLIMALILQANMINYGLSYINCVGDRTPYDNLLWRFIMALVQFDNDKDIVSSFVTSFSKFPPTLLALIGREPFIFFINSNVTYIREMMKKRGKRNDPWRADIFKYPDIQNMVYGVFASLTKCLIFDLADYDNKIPSNIEKLINEKCKRNNSITGKITVDDSDDIYKVDIGPFKSIIPQCNEDYRCAKVLNIFK</sequence>
<keyword evidence="1" id="KW-1133">Transmembrane helix</keyword>
<proteinExistence type="predicted"/>
<dbReference type="RefSeq" id="YP_009116669.1">
    <property type="nucleotide sequence ID" value="NC_026242.1"/>
</dbReference>
<dbReference type="Proteomes" id="UP000201058">
    <property type="component" value="Segment"/>
</dbReference>
<organism evidence="2 3">
    <name type="scientific">Tipula oleracea nudivirus</name>
    <dbReference type="NCBI Taxonomy" id="1546257"/>
    <lineage>
        <taxon>Viruses</taxon>
        <taxon>Viruses incertae sedis</taxon>
        <taxon>Naldaviricetes</taxon>
        <taxon>Lefavirales</taxon>
        <taxon>Nudiviridae</taxon>
        <taxon>Deltanudivirus</taxon>
        <taxon>Deltanudivirus tipoleraceae</taxon>
    </lineage>
</organism>
<dbReference type="KEGG" id="vg:22921736"/>
<keyword evidence="1" id="KW-0472">Membrane</keyword>
<reference evidence="2 3" key="1">
    <citation type="journal article" date="2015" name="J. Virol.">
        <title>The genome of the nucleopolyhedrosis-causing virus from Tipula oleracea sheds new light on the Nudiviridae family.</title>
        <authorList>
            <person name="Bezier A."/>
            <person name="Theze J."/>
            <person name="Gavory F."/>
            <person name="Gaillard J."/>
            <person name="Poulain J."/>
            <person name="Drezen J.M."/>
            <person name="Herniou E.A."/>
        </authorList>
    </citation>
    <scope>NUCLEOTIDE SEQUENCE [LARGE SCALE GENOMIC DNA]</scope>
    <source>
        <strain evidence="2">35</strain>
    </source>
</reference>
<accession>A0A0B4VFQ0</accession>
<protein>
    <submittedName>
        <fullName evidence="2">TK1</fullName>
    </submittedName>
</protein>
<dbReference type="GeneID" id="22921736"/>
<keyword evidence="3" id="KW-1185">Reference proteome</keyword>
<name>A0A0B4VFQ0_9VIRU</name>